<dbReference type="PANTHER" id="PTHR22807:SF4">
    <property type="entry name" value="28S RRNA (CYTOSINE-C(5))-METHYLTRANSFERASE"/>
    <property type="match status" value="1"/>
</dbReference>
<comment type="caution">
    <text evidence="7">The sequence shown here is derived from an EMBL/GenBank/DDBJ whole genome shotgun (WGS) entry which is preliminary data.</text>
</comment>
<dbReference type="SUPFAM" id="SSF53335">
    <property type="entry name" value="S-adenosyl-L-methionine-dependent methyltransferases"/>
    <property type="match status" value="1"/>
</dbReference>
<name>A0A177EAB3_9MICR</name>
<dbReference type="InterPro" id="IPR001678">
    <property type="entry name" value="MeTrfase_RsmB-F_NOP2_dom"/>
</dbReference>
<evidence type="ECO:0000256" key="3">
    <source>
        <dbReference type="ARBA" id="ARBA00022691"/>
    </source>
</evidence>
<feature type="binding site" evidence="5">
    <location>
        <position position="239"/>
    </location>
    <ligand>
        <name>S-adenosyl-L-methionine</name>
        <dbReference type="ChEBI" id="CHEBI:59789"/>
    </ligand>
</feature>
<dbReference type="PANTHER" id="PTHR22807">
    <property type="entry name" value="NOP2 YEAST -RELATED NOL1/NOP2/FMU SUN DOMAIN-CONTAINING"/>
    <property type="match status" value="1"/>
</dbReference>
<feature type="binding site" evidence="5">
    <location>
        <position position="212"/>
    </location>
    <ligand>
        <name>S-adenosyl-L-methionine</name>
        <dbReference type="ChEBI" id="CHEBI:59789"/>
    </ligand>
</feature>
<dbReference type="AlphaFoldDB" id="A0A177EAB3"/>
<evidence type="ECO:0000256" key="4">
    <source>
        <dbReference type="ARBA" id="ARBA00022884"/>
    </source>
</evidence>
<keyword evidence="2 5" id="KW-0808">Transferase</keyword>
<proteinExistence type="inferred from homology"/>
<comment type="similarity">
    <text evidence="5">Belongs to the class I-like SAM-binding methyltransferase superfamily. RsmB/NOP family.</text>
</comment>
<evidence type="ECO:0000259" key="6">
    <source>
        <dbReference type="PROSITE" id="PS51686"/>
    </source>
</evidence>
<dbReference type="InterPro" id="IPR049560">
    <property type="entry name" value="MeTrfase_RsmB-F_NOP2_cat"/>
</dbReference>
<evidence type="ECO:0000256" key="1">
    <source>
        <dbReference type="ARBA" id="ARBA00022603"/>
    </source>
</evidence>
<dbReference type="GO" id="GO:0070475">
    <property type="term" value="P:rRNA base methylation"/>
    <property type="evidence" value="ECO:0007669"/>
    <property type="project" value="EnsemblFungi"/>
</dbReference>
<dbReference type="GO" id="GO:0005730">
    <property type="term" value="C:nucleolus"/>
    <property type="evidence" value="ECO:0007669"/>
    <property type="project" value="EnsemblFungi"/>
</dbReference>
<keyword evidence="1 5" id="KW-0489">Methyltransferase</keyword>
<evidence type="ECO:0000313" key="7">
    <source>
        <dbReference type="EMBL" id="OAG28873.1"/>
    </source>
</evidence>
<gene>
    <name evidence="7" type="ORF">NEDG_01012</name>
</gene>
<dbReference type="GeneID" id="93647362"/>
<dbReference type="Proteomes" id="UP000185944">
    <property type="component" value="Unassembled WGS sequence"/>
</dbReference>
<feature type="binding site" evidence="5">
    <location>
        <begin position="188"/>
        <end position="194"/>
    </location>
    <ligand>
        <name>S-adenosyl-L-methionine</name>
        <dbReference type="ChEBI" id="CHEBI:59789"/>
    </ligand>
</feature>
<keyword evidence="3 5" id="KW-0949">S-adenosyl-L-methionine</keyword>
<sequence length="383" mass="43302">MESKKFYERCGLILKNIQEKRVGIKTACYKTAMPKKYMAVISSVLRKMGVLDRVLNLLDKEPKSKWTCMVLCYEILYGNHRESVSFNKKMVKQVKEAYQSLGIKETEKEIVHETTYLRLNTLKADETSISSLSLDKTIIPHVYKVLERVNWSKLKCYQNGHVFIQNLSSCMPAHVLNPPKDAVVIDACAAPGNKTTHLAMIMGGEGQIYAIEKSLERFKILREMVEKSGATNIVTINDDFLAIDRSNDRSILSATHILVDPSCTGSGIHPDEEKDYARLTNLTAFQIKALTKALKFPKVQRVVYSTCSLYEEENESVVFHALKASPEFEVEHILPDWPKRGVAGYDFADQVVRCDSDTDTQGFFLACLVRKSKHSDRSTSASK</sequence>
<accession>A0A177EAB3</accession>
<dbReference type="EMBL" id="LTDL01000042">
    <property type="protein sequence ID" value="OAG28873.1"/>
    <property type="molecule type" value="Genomic_DNA"/>
</dbReference>
<dbReference type="InterPro" id="IPR029063">
    <property type="entry name" value="SAM-dependent_MTases_sf"/>
</dbReference>
<protein>
    <submittedName>
        <fullName evidence="7">Putative methyltransferase</fullName>
    </submittedName>
</protein>
<evidence type="ECO:0000256" key="2">
    <source>
        <dbReference type="ARBA" id="ARBA00022679"/>
    </source>
</evidence>
<dbReference type="Gene3D" id="3.40.50.150">
    <property type="entry name" value="Vaccinia Virus protein VP39"/>
    <property type="match status" value="1"/>
</dbReference>
<feature type="active site" description="Nucleophile" evidence="5">
    <location>
        <position position="307"/>
    </location>
</feature>
<evidence type="ECO:0000313" key="8">
    <source>
        <dbReference type="Proteomes" id="UP000185944"/>
    </source>
</evidence>
<feature type="binding site" evidence="5">
    <location>
        <position position="260"/>
    </location>
    <ligand>
        <name>S-adenosyl-L-methionine</name>
        <dbReference type="ChEBI" id="CHEBI:59789"/>
    </ligand>
</feature>
<keyword evidence="4 5" id="KW-0694">RNA-binding</keyword>
<dbReference type="Pfam" id="PF01189">
    <property type="entry name" value="Methyltr_RsmB-F"/>
    <property type="match status" value="1"/>
</dbReference>
<dbReference type="InterPro" id="IPR023267">
    <property type="entry name" value="RCMT"/>
</dbReference>
<dbReference type="OrthoDB" id="435282at2759"/>
<dbReference type="STRING" id="1805483.A0A177EAB3"/>
<dbReference type="PROSITE" id="PS51686">
    <property type="entry name" value="SAM_MT_RSMB_NOP"/>
    <property type="match status" value="1"/>
</dbReference>
<organism evidence="7 8">
    <name type="scientific">Nematocida displodere</name>
    <dbReference type="NCBI Taxonomy" id="1805483"/>
    <lineage>
        <taxon>Eukaryota</taxon>
        <taxon>Fungi</taxon>
        <taxon>Fungi incertae sedis</taxon>
        <taxon>Microsporidia</taxon>
        <taxon>Nematocida</taxon>
    </lineage>
</organism>
<dbReference type="RefSeq" id="XP_067543618.1">
    <property type="nucleotide sequence ID" value="XM_067688430.1"/>
</dbReference>
<dbReference type="GO" id="GO:0003723">
    <property type="term" value="F:RNA binding"/>
    <property type="evidence" value="ECO:0007669"/>
    <property type="project" value="UniProtKB-UniRule"/>
</dbReference>
<evidence type="ECO:0000256" key="5">
    <source>
        <dbReference type="PROSITE-ProRule" id="PRU01023"/>
    </source>
</evidence>
<dbReference type="PRINTS" id="PR02008">
    <property type="entry name" value="RCMTFAMILY"/>
</dbReference>
<keyword evidence="8" id="KW-1185">Reference proteome</keyword>
<dbReference type="GO" id="GO:0009383">
    <property type="term" value="F:rRNA (cytosine-C5-)-methyltransferase activity"/>
    <property type="evidence" value="ECO:0007669"/>
    <property type="project" value="EnsemblFungi"/>
</dbReference>
<reference evidence="7 8" key="1">
    <citation type="submission" date="2016-02" db="EMBL/GenBank/DDBJ databases">
        <title>Discovery of a natural microsporidian pathogen with a broad tissue tropism in Caenorhabditis elegans.</title>
        <authorList>
            <person name="Luallen R.J."/>
            <person name="Reinke A.W."/>
            <person name="Tong L."/>
            <person name="Botts M.R."/>
            <person name="Felix M.-A."/>
            <person name="Troemel E.R."/>
        </authorList>
    </citation>
    <scope>NUCLEOTIDE SEQUENCE [LARGE SCALE GENOMIC DNA]</scope>
    <source>
        <strain evidence="7 8">JUm2807</strain>
    </source>
</reference>
<feature type="domain" description="SAM-dependent MTase RsmB/NOP-type" evidence="6">
    <location>
        <begin position="86"/>
        <end position="371"/>
    </location>
</feature>
<dbReference type="VEuPathDB" id="MicrosporidiaDB:NEDG_01012"/>